<dbReference type="InterPro" id="IPR032675">
    <property type="entry name" value="LRR_dom_sf"/>
</dbReference>
<dbReference type="SUPFAM" id="SSF74924">
    <property type="entry name" value="Cap-Gly domain"/>
    <property type="match status" value="1"/>
</dbReference>
<evidence type="ECO:0000256" key="7">
    <source>
        <dbReference type="ARBA" id="ARBA00023186"/>
    </source>
</evidence>
<sequence>MRKAFEIGASGLSVYLFDLFVTMTFVDDVSSHNPIPNVHLGTECGKITDANESLIGRRVVHEEYFGTICYVGQLPNSKDIWLGIDWDDSSRGRHDGSYNGIRYFQSKSPTSGSFVKPSKLSLGTSLEEALVYRYALCASCQLGAQINSYSHKPEESVKKSLFHETNQAGRLDAYINDNFSSEDAEYSGDNGQVKSAIRIELYTTPAVNQSQKSSSHYNACGASIAKDRLNRLKSVSLSSIPVYRALYGTKTYDTNHQPEYAPLWPSTGGCLGQFLTSLTELEMINCLLSKWTEIAEICIQIPWLKCLNVSCNRIRLPVSLNEVSNKYDASGCLESRLLYDVDSHPLLSEKLCSSAFPHLSQLTLVRCSPLDWESIRRIICWMPCLQILSLAYNNLGNPSCDWEESAIKAFRRLSELDLTHISLTSAYQLFTLIGPSTDLNTLLLNCNEISELPDLCNVSEDICQKQVGSNNYNGKISWFQNLKMLGLKSNLFKDWKFANRLLHLSKLRHLMVSDCPVFEDCSPKETARQEVIARLPNIKMLDREEITPEERRGAEIDYLKRYGAEWLRITEMNQADGSIRVTASEEFHRSHPVFTRLCEKYGAPEIGETKLVTRSIKEGLISVTFVIQQGDSQKLNESSSQLPVSENNTTHKQIPSRMTINHLRMMTRRLFHLSPKTSFELYAQSKRGPDNTAVIPLDGDTREIGFYSLESGDLILVRLQ</sequence>
<feature type="chain" id="PRO_5041642474" description="Tubulin-specific chaperone E" evidence="9">
    <location>
        <begin position="32"/>
        <end position="720"/>
    </location>
</feature>
<evidence type="ECO:0000256" key="1">
    <source>
        <dbReference type="ARBA" id="ARBA00004496"/>
    </source>
</evidence>
<dbReference type="Gene3D" id="3.80.10.10">
    <property type="entry name" value="Ribonuclease Inhibitor"/>
    <property type="match status" value="2"/>
</dbReference>
<dbReference type="SUPFAM" id="SSF54236">
    <property type="entry name" value="Ubiquitin-like"/>
    <property type="match status" value="1"/>
</dbReference>
<dbReference type="SUPFAM" id="SSF52058">
    <property type="entry name" value="L domain-like"/>
    <property type="match status" value="1"/>
</dbReference>
<dbReference type="PROSITE" id="PS51450">
    <property type="entry name" value="LRR"/>
    <property type="match status" value="1"/>
</dbReference>
<keyword evidence="7" id="KW-0143">Chaperone</keyword>
<keyword evidence="9" id="KW-0732">Signal</keyword>
<evidence type="ECO:0000256" key="9">
    <source>
        <dbReference type="SAM" id="SignalP"/>
    </source>
</evidence>
<reference evidence="12" key="2">
    <citation type="submission" date="2023-11" db="UniProtKB">
        <authorList>
            <consortium name="WormBaseParasite"/>
        </authorList>
    </citation>
    <scope>IDENTIFICATION</scope>
</reference>
<accession>A0AA85JYE5</accession>
<evidence type="ECO:0000256" key="4">
    <source>
        <dbReference type="ARBA" id="ARBA00022490"/>
    </source>
</evidence>
<evidence type="ECO:0000256" key="6">
    <source>
        <dbReference type="ARBA" id="ARBA00022737"/>
    </source>
</evidence>
<evidence type="ECO:0000313" key="11">
    <source>
        <dbReference type="Proteomes" id="UP000050795"/>
    </source>
</evidence>
<feature type="domain" description="CAP-Gly" evidence="10">
    <location>
        <begin position="72"/>
        <end position="116"/>
    </location>
</feature>
<protein>
    <recommendedName>
        <fullName evidence="3">Tubulin-specific chaperone E</fullName>
    </recommendedName>
    <alternativeName>
        <fullName evidence="8">Tubulin-folding cofactor E</fullName>
    </alternativeName>
</protein>
<dbReference type="InterPro" id="IPR044079">
    <property type="entry name" value="Ubl_TBCE"/>
</dbReference>
<dbReference type="Proteomes" id="UP000050795">
    <property type="component" value="Unassembled WGS sequence"/>
</dbReference>
<dbReference type="PROSITE" id="PS50245">
    <property type="entry name" value="CAP_GLY_2"/>
    <property type="match status" value="1"/>
</dbReference>
<dbReference type="WBParaSite" id="TREG1_53690.1">
    <property type="protein sequence ID" value="TREG1_53690.1"/>
    <property type="gene ID" value="TREG1_53690"/>
</dbReference>
<keyword evidence="11" id="KW-1185">Reference proteome</keyword>
<dbReference type="InterPro" id="IPR029071">
    <property type="entry name" value="Ubiquitin-like_domsf"/>
</dbReference>
<dbReference type="Gene3D" id="2.30.30.190">
    <property type="entry name" value="CAP Gly-rich-like domain"/>
    <property type="match status" value="1"/>
</dbReference>
<name>A0AA85JYE5_TRIRE</name>
<dbReference type="PANTHER" id="PTHR18849">
    <property type="entry name" value="LEUCINE RICH REPEAT PROTEIN"/>
    <property type="match status" value="1"/>
</dbReference>
<organism evidence="11 12">
    <name type="scientific">Trichobilharzia regenti</name>
    <name type="common">Nasal bird schistosome</name>
    <dbReference type="NCBI Taxonomy" id="157069"/>
    <lineage>
        <taxon>Eukaryota</taxon>
        <taxon>Metazoa</taxon>
        <taxon>Spiralia</taxon>
        <taxon>Lophotrochozoa</taxon>
        <taxon>Platyhelminthes</taxon>
        <taxon>Trematoda</taxon>
        <taxon>Digenea</taxon>
        <taxon>Strigeidida</taxon>
        <taxon>Schistosomatoidea</taxon>
        <taxon>Schistosomatidae</taxon>
        <taxon>Trichobilharzia</taxon>
    </lineage>
</organism>
<feature type="signal peptide" evidence="9">
    <location>
        <begin position="1"/>
        <end position="31"/>
    </location>
</feature>
<dbReference type="PANTHER" id="PTHR18849:SF0">
    <property type="entry name" value="CILIA- AND FLAGELLA-ASSOCIATED PROTEIN 410-RELATED"/>
    <property type="match status" value="1"/>
</dbReference>
<evidence type="ECO:0000256" key="8">
    <source>
        <dbReference type="ARBA" id="ARBA00030180"/>
    </source>
</evidence>
<proteinExistence type="inferred from homology"/>
<comment type="similarity">
    <text evidence="2">Belongs to the TBCE family.</text>
</comment>
<evidence type="ECO:0000256" key="3">
    <source>
        <dbReference type="ARBA" id="ARBA00015004"/>
    </source>
</evidence>
<evidence type="ECO:0000259" key="10">
    <source>
        <dbReference type="PROSITE" id="PS50245"/>
    </source>
</evidence>
<dbReference type="CDD" id="cd17044">
    <property type="entry name" value="Ubl_TBCE"/>
    <property type="match status" value="1"/>
</dbReference>
<comment type="subcellular location">
    <subcellularLocation>
        <location evidence="1">Cytoplasm</location>
    </subcellularLocation>
</comment>
<evidence type="ECO:0000313" key="12">
    <source>
        <dbReference type="WBParaSite" id="TREG1_53690.1"/>
    </source>
</evidence>
<dbReference type="GO" id="GO:0005737">
    <property type="term" value="C:cytoplasm"/>
    <property type="evidence" value="ECO:0007669"/>
    <property type="project" value="UniProtKB-SubCell"/>
</dbReference>
<keyword evidence="5" id="KW-0433">Leucine-rich repeat</keyword>
<keyword evidence="6" id="KW-0677">Repeat</keyword>
<keyword evidence="4" id="KW-0963">Cytoplasm</keyword>
<dbReference type="InterPro" id="IPR001611">
    <property type="entry name" value="Leu-rich_rpt"/>
</dbReference>
<dbReference type="SMART" id="SM01052">
    <property type="entry name" value="CAP_GLY"/>
    <property type="match status" value="1"/>
</dbReference>
<dbReference type="Pfam" id="PF01302">
    <property type="entry name" value="CAP_GLY"/>
    <property type="match status" value="1"/>
</dbReference>
<evidence type="ECO:0000256" key="5">
    <source>
        <dbReference type="ARBA" id="ARBA00022614"/>
    </source>
</evidence>
<dbReference type="AlphaFoldDB" id="A0AA85JYE5"/>
<dbReference type="InterPro" id="IPR000938">
    <property type="entry name" value="CAP-Gly_domain"/>
</dbReference>
<dbReference type="InterPro" id="IPR036859">
    <property type="entry name" value="CAP-Gly_dom_sf"/>
</dbReference>
<evidence type="ECO:0000256" key="2">
    <source>
        <dbReference type="ARBA" id="ARBA00006286"/>
    </source>
</evidence>
<reference evidence="11" key="1">
    <citation type="submission" date="2022-06" db="EMBL/GenBank/DDBJ databases">
        <authorList>
            <person name="Berger JAMES D."/>
            <person name="Berger JAMES D."/>
        </authorList>
    </citation>
    <scope>NUCLEOTIDE SEQUENCE [LARGE SCALE GENOMIC DNA]</scope>
</reference>
<dbReference type="Gene3D" id="3.10.20.90">
    <property type="entry name" value="Phosphatidylinositol 3-kinase Catalytic Subunit, Chain A, domain 1"/>
    <property type="match status" value="1"/>
</dbReference>